<organism evidence="2 3">
    <name type="scientific">Actinophytocola glycyrrhizae</name>
    <dbReference type="NCBI Taxonomy" id="2044873"/>
    <lineage>
        <taxon>Bacteria</taxon>
        <taxon>Bacillati</taxon>
        <taxon>Actinomycetota</taxon>
        <taxon>Actinomycetes</taxon>
        <taxon>Pseudonocardiales</taxon>
        <taxon>Pseudonocardiaceae</taxon>
    </lineage>
</organism>
<dbReference type="Proteomes" id="UP001595859">
    <property type="component" value="Unassembled WGS sequence"/>
</dbReference>
<dbReference type="InterPro" id="IPR041698">
    <property type="entry name" value="Methyltransf_25"/>
</dbReference>
<protein>
    <submittedName>
        <fullName evidence="2">Class I SAM-dependent methyltransferase</fullName>
    </submittedName>
</protein>
<reference evidence="3" key="1">
    <citation type="journal article" date="2019" name="Int. J. Syst. Evol. Microbiol.">
        <title>The Global Catalogue of Microorganisms (GCM) 10K type strain sequencing project: providing services to taxonomists for standard genome sequencing and annotation.</title>
        <authorList>
            <consortium name="The Broad Institute Genomics Platform"/>
            <consortium name="The Broad Institute Genome Sequencing Center for Infectious Disease"/>
            <person name="Wu L."/>
            <person name="Ma J."/>
        </authorList>
    </citation>
    <scope>NUCLEOTIDE SEQUENCE [LARGE SCALE GENOMIC DNA]</scope>
    <source>
        <strain evidence="3">ZS-22-S1</strain>
    </source>
</reference>
<comment type="caution">
    <text evidence="2">The sequence shown here is derived from an EMBL/GenBank/DDBJ whole genome shotgun (WGS) entry which is preliminary data.</text>
</comment>
<proteinExistence type="predicted"/>
<keyword evidence="3" id="KW-1185">Reference proteome</keyword>
<evidence type="ECO:0000313" key="2">
    <source>
        <dbReference type="EMBL" id="MFC4855148.1"/>
    </source>
</evidence>
<evidence type="ECO:0000313" key="3">
    <source>
        <dbReference type="Proteomes" id="UP001595859"/>
    </source>
</evidence>
<dbReference type="Gene3D" id="3.40.50.150">
    <property type="entry name" value="Vaccinia Virus protein VP39"/>
    <property type="match status" value="1"/>
</dbReference>
<keyword evidence="2" id="KW-0808">Transferase</keyword>
<accession>A0ABV9S2G6</accession>
<dbReference type="GO" id="GO:0032259">
    <property type="term" value="P:methylation"/>
    <property type="evidence" value="ECO:0007669"/>
    <property type="project" value="UniProtKB-KW"/>
</dbReference>
<feature type="domain" description="Methyltransferase" evidence="1">
    <location>
        <begin position="22"/>
        <end position="119"/>
    </location>
</feature>
<dbReference type="CDD" id="cd02440">
    <property type="entry name" value="AdoMet_MTases"/>
    <property type="match status" value="1"/>
</dbReference>
<dbReference type="EMBL" id="JBHSIS010000007">
    <property type="protein sequence ID" value="MFC4855148.1"/>
    <property type="molecule type" value="Genomic_DNA"/>
</dbReference>
<keyword evidence="2" id="KW-0489">Methyltransferase</keyword>
<dbReference type="GO" id="GO:0008168">
    <property type="term" value="F:methyltransferase activity"/>
    <property type="evidence" value="ECO:0007669"/>
    <property type="project" value="UniProtKB-KW"/>
</dbReference>
<dbReference type="InterPro" id="IPR029063">
    <property type="entry name" value="SAM-dependent_MTases_sf"/>
</dbReference>
<dbReference type="RefSeq" id="WP_378057096.1">
    <property type="nucleotide sequence ID" value="NZ_JBHSIS010000007.1"/>
</dbReference>
<evidence type="ECO:0000259" key="1">
    <source>
        <dbReference type="Pfam" id="PF13649"/>
    </source>
</evidence>
<gene>
    <name evidence="2" type="ORF">ACFPCV_16700</name>
</gene>
<name>A0ABV9S2G6_9PSEU</name>
<dbReference type="Pfam" id="PF13649">
    <property type="entry name" value="Methyltransf_25"/>
    <property type="match status" value="1"/>
</dbReference>
<dbReference type="SUPFAM" id="SSF53335">
    <property type="entry name" value="S-adenosyl-L-methionine-dependent methyltransferases"/>
    <property type="match status" value="1"/>
</dbReference>
<sequence length="166" mass="17042">MSVPARLTWALSVVDPAPTERVVELGCGPGVAAALVCERLTTGHLVAVDRSATAVARTTARNTAHVEAGRLSVVHAEVAGLALPPASAAKVFAVNVNLFWTRAPTRELAVLRAILEPGGALYVLYGNGPTGVDRVTPTVADALRTGGFRDVEVLACAAGLGVRARG</sequence>